<dbReference type="GO" id="GO:0016628">
    <property type="term" value="F:oxidoreductase activity, acting on the CH-CH group of donors, NAD or NADP as acceptor"/>
    <property type="evidence" value="ECO:0007669"/>
    <property type="project" value="InterPro"/>
</dbReference>
<evidence type="ECO:0000259" key="3">
    <source>
        <dbReference type="SMART" id="SM00829"/>
    </source>
</evidence>
<protein>
    <submittedName>
        <fullName evidence="4">Related to alcohol dehydrogenase</fullName>
    </submittedName>
</protein>
<organism evidence="4">
    <name type="scientific">Melanopsichium pennsylvanicum 4</name>
    <dbReference type="NCBI Taxonomy" id="1398559"/>
    <lineage>
        <taxon>Eukaryota</taxon>
        <taxon>Fungi</taxon>
        <taxon>Dikarya</taxon>
        <taxon>Basidiomycota</taxon>
        <taxon>Ustilaginomycotina</taxon>
        <taxon>Ustilaginomycetes</taxon>
        <taxon>Ustilaginales</taxon>
        <taxon>Ustilaginaceae</taxon>
        <taxon>Melanopsichium</taxon>
    </lineage>
</organism>
<evidence type="ECO:0000256" key="1">
    <source>
        <dbReference type="ARBA" id="ARBA00023002"/>
    </source>
</evidence>
<dbReference type="AlphaFoldDB" id="A0A077R1N7"/>
<sequence>MVTNHQILFNKDTPTGLPQPGITTKPGSSEIDLDNVALNGGVLTRNIAVSLDPTMRNRMKGDIGYFAPPYQVGKPVTAIGIGEVIRSEVDTFVPGDIAYAWSIGIEEYTIHPVAATATFRKLDQNHLSNGLSITTYLGAAGMAGMTAYMSLKEIVGDLKPGNKMFVSGAAGAVGQLVVQLCHQAGVKVIASAGSDEKCEFVKSLGADETINYKTHDLKTKLKAFAAETGIHYYFDNVGGDQLEAYISNAARYGIIVACGYISGYNVDKPEDVVYPKNLFNIVTKELKYQGFLVTSFIPKWIGKFMQEVPQMLAEGKIKNREDVTFGVYGAEDAFLRLFTGDNNGKVAVLIDTERAERWNLGKQIQNSNVWK</sequence>
<dbReference type="EMBL" id="HG529550">
    <property type="protein sequence ID" value="CDI52782.1"/>
    <property type="molecule type" value="Genomic_DNA"/>
</dbReference>
<dbReference type="CDD" id="cd05288">
    <property type="entry name" value="PGDH"/>
    <property type="match status" value="1"/>
</dbReference>
<dbReference type="InterPro" id="IPR036291">
    <property type="entry name" value="NAD(P)-bd_dom_sf"/>
</dbReference>
<reference evidence="4" key="1">
    <citation type="journal article" date="2014" name="Genome Biol. Evol.">
        <title>Gene Loss Rather Than Gene Gain Is Associated with a Host Jump from Monocots to Dicots in the Smut Fungus Melanopsichium pennsylvanicum.</title>
        <authorList>
            <person name="Sharma R."/>
            <person name="Mishra B."/>
            <person name="Runge F."/>
            <person name="Thines M."/>
        </authorList>
    </citation>
    <scope>NUCLEOTIDE SEQUENCE</scope>
    <source>
        <strain evidence="4">4</strain>
    </source>
</reference>
<dbReference type="InterPro" id="IPR013149">
    <property type="entry name" value="ADH-like_C"/>
</dbReference>
<dbReference type="SUPFAM" id="SSF51735">
    <property type="entry name" value="NAD(P)-binding Rossmann-fold domains"/>
    <property type="match status" value="1"/>
</dbReference>
<dbReference type="Gene3D" id="3.90.180.10">
    <property type="entry name" value="Medium-chain alcohol dehydrogenases, catalytic domain"/>
    <property type="match status" value="1"/>
</dbReference>
<keyword evidence="1" id="KW-0560">Oxidoreductase</keyword>
<feature type="region of interest" description="Disordered" evidence="2">
    <location>
        <begin position="9"/>
        <end position="28"/>
    </location>
</feature>
<dbReference type="Pfam" id="PF00107">
    <property type="entry name" value="ADH_zinc_N"/>
    <property type="match status" value="1"/>
</dbReference>
<dbReference type="Gene3D" id="3.40.50.720">
    <property type="entry name" value="NAD(P)-binding Rossmann-like Domain"/>
    <property type="match status" value="1"/>
</dbReference>
<dbReference type="SUPFAM" id="SSF50129">
    <property type="entry name" value="GroES-like"/>
    <property type="match status" value="1"/>
</dbReference>
<dbReference type="Pfam" id="PF16884">
    <property type="entry name" value="ADH_N_2"/>
    <property type="match status" value="1"/>
</dbReference>
<dbReference type="FunFam" id="3.40.50.720:FF:000121">
    <property type="entry name" value="Prostaglandin reductase 2"/>
    <property type="match status" value="1"/>
</dbReference>
<accession>A0A077R1N7</accession>
<evidence type="ECO:0000313" key="4">
    <source>
        <dbReference type="EMBL" id="CDI52782.1"/>
    </source>
</evidence>
<feature type="domain" description="Enoyl reductase (ER)" evidence="3">
    <location>
        <begin position="61"/>
        <end position="348"/>
    </location>
</feature>
<proteinExistence type="predicted"/>
<dbReference type="InterPro" id="IPR020843">
    <property type="entry name" value="ER"/>
</dbReference>
<dbReference type="InterPro" id="IPR045010">
    <property type="entry name" value="MDR_fam"/>
</dbReference>
<dbReference type="InterPro" id="IPR011032">
    <property type="entry name" value="GroES-like_sf"/>
</dbReference>
<dbReference type="SMART" id="SM00829">
    <property type="entry name" value="PKS_ER"/>
    <property type="match status" value="1"/>
</dbReference>
<evidence type="ECO:0000256" key="2">
    <source>
        <dbReference type="SAM" id="MobiDB-lite"/>
    </source>
</evidence>
<dbReference type="PANTHER" id="PTHR43205">
    <property type="entry name" value="PROSTAGLANDIN REDUCTASE"/>
    <property type="match status" value="1"/>
</dbReference>
<name>A0A077R1N7_9BASI</name>
<dbReference type="PANTHER" id="PTHR43205:SF7">
    <property type="entry name" value="PROSTAGLANDIN REDUCTASE 1"/>
    <property type="match status" value="1"/>
</dbReference>
<dbReference type="InterPro" id="IPR041694">
    <property type="entry name" value="ADH_N_2"/>
</dbReference>